<sequence length="112" mass="12751">MAKKGLRSQIRANAKQGSHFWHASLASPLDETPYRTALKRALDCALTLEENFGDLVLAFDDTVTNICLRINGVRVLIHNKWATFETSHKMSPCWSSKEMNKELKKYIDLVNT</sequence>
<proteinExistence type="predicted"/>
<protein>
    <submittedName>
        <fullName evidence="1">Uncharacterized protein</fullName>
    </submittedName>
</protein>
<dbReference type="OrthoDB" id="10574198at2759"/>
<dbReference type="Proteomes" id="UP000664132">
    <property type="component" value="Unassembled WGS sequence"/>
</dbReference>
<dbReference type="AlphaFoldDB" id="A0A8H7T6W6"/>
<dbReference type="EMBL" id="JAFJYH010000307">
    <property type="protein sequence ID" value="KAG4413570.1"/>
    <property type="molecule type" value="Genomic_DNA"/>
</dbReference>
<accession>A0A8H7T6W6</accession>
<gene>
    <name evidence="1" type="ORF">IFR04_013304</name>
</gene>
<name>A0A8H7T6W6_9HELO</name>
<keyword evidence="2" id="KW-1185">Reference proteome</keyword>
<comment type="caution">
    <text evidence="1">The sequence shown here is derived from an EMBL/GenBank/DDBJ whole genome shotgun (WGS) entry which is preliminary data.</text>
</comment>
<reference evidence="1" key="1">
    <citation type="submission" date="2021-02" db="EMBL/GenBank/DDBJ databases">
        <title>Genome sequence Cadophora malorum strain M34.</title>
        <authorList>
            <person name="Stefanovic E."/>
            <person name="Vu D."/>
            <person name="Scully C."/>
            <person name="Dijksterhuis J."/>
            <person name="Roader J."/>
            <person name="Houbraken J."/>
        </authorList>
    </citation>
    <scope>NUCLEOTIDE SEQUENCE</scope>
    <source>
        <strain evidence="1">M34</strain>
    </source>
</reference>
<organism evidence="1 2">
    <name type="scientific">Cadophora malorum</name>
    <dbReference type="NCBI Taxonomy" id="108018"/>
    <lineage>
        <taxon>Eukaryota</taxon>
        <taxon>Fungi</taxon>
        <taxon>Dikarya</taxon>
        <taxon>Ascomycota</taxon>
        <taxon>Pezizomycotina</taxon>
        <taxon>Leotiomycetes</taxon>
        <taxon>Helotiales</taxon>
        <taxon>Ploettnerulaceae</taxon>
        <taxon>Cadophora</taxon>
    </lineage>
</organism>
<evidence type="ECO:0000313" key="1">
    <source>
        <dbReference type="EMBL" id="KAG4413570.1"/>
    </source>
</evidence>
<evidence type="ECO:0000313" key="2">
    <source>
        <dbReference type="Proteomes" id="UP000664132"/>
    </source>
</evidence>